<evidence type="ECO:0000256" key="12">
    <source>
        <dbReference type="PROSITE-ProRule" id="PRU00043"/>
    </source>
</evidence>
<feature type="domain" description="Cadherin" evidence="18">
    <location>
        <begin position="1310"/>
        <end position="1412"/>
    </location>
</feature>
<keyword evidence="2 13" id="KW-0245">EGF-like domain</keyword>
<dbReference type="SMART" id="SM00179">
    <property type="entry name" value="EGF_CA"/>
    <property type="match status" value="1"/>
</dbReference>
<feature type="domain" description="Laminin G" evidence="16">
    <location>
        <begin position="3929"/>
        <end position="4108"/>
    </location>
</feature>
<dbReference type="InterPro" id="IPR020894">
    <property type="entry name" value="Cadherin_CS"/>
</dbReference>
<feature type="domain" description="Cadherin" evidence="18">
    <location>
        <begin position="683"/>
        <end position="792"/>
    </location>
</feature>
<feature type="domain" description="Cadherin" evidence="18">
    <location>
        <begin position="236"/>
        <end position="344"/>
    </location>
</feature>
<dbReference type="FunFam" id="2.60.40.60:FF:000020">
    <property type="entry name" value="Dachsous cadherin-related 1b"/>
    <property type="match status" value="5"/>
</dbReference>
<dbReference type="InterPro" id="IPR001881">
    <property type="entry name" value="EGF-like_Ca-bd_dom"/>
</dbReference>
<dbReference type="InterPro" id="IPR001791">
    <property type="entry name" value="Laminin_G"/>
</dbReference>
<dbReference type="PROSITE" id="PS00232">
    <property type="entry name" value="CADHERIN_1"/>
    <property type="match status" value="6"/>
</dbReference>
<dbReference type="OrthoDB" id="6252479at2759"/>
<evidence type="ECO:0000256" key="11">
    <source>
        <dbReference type="ARBA" id="ARBA00023180"/>
    </source>
</evidence>
<dbReference type="InterPro" id="IPR002126">
    <property type="entry name" value="Cadherin-like_dom"/>
</dbReference>
<feature type="domain" description="Cadherin" evidence="18">
    <location>
        <begin position="3299"/>
        <end position="3400"/>
    </location>
</feature>
<keyword evidence="8 14" id="KW-1133">Transmembrane helix</keyword>
<dbReference type="PANTHER" id="PTHR24026:SF136">
    <property type="entry name" value="PROTOCADHERIN-23"/>
    <property type="match status" value="1"/>
</dbReference>
<feature type="domain" description="Cadherin" evidence="18">
    <location>
        <begin position="2253"/>
        <end position="2359"/>
    </location>
</feature>
<dbReference type="Gene3D" id="2.60.120.200">
    <property type="match status" value="1"/>
</dbReference>
<evidence type="ECO:0000259" key="16">
    <source>
        <dbReference type="PROSITE" id="PS50025"/>
    </source>
</evidence>
<dbReference type="SMART" id="SM00112">
    <property type="entry name" value="CA"/>
    <property type="match status" value="30"/>
</dbReference>
<dbReference type="GO" id="GO:0030855">
    <property type="term" value="P:epithelial cell differentiation"/>
    <property type="evidence" value="ECO:0007669"/>
    <property type="project" value="UniProtKB-ARBA"/>
</dbReference>
<feature type="domain" description="Cadherin" evidence="18">
    <location>
        <begin position="2558"/>
        <end position="2657"/>
    </location>
</feature>
<evidence type="ECO:0000256" key="7">
    <source>
        <dbReference type="ARBA" id="ARBA00022889"/>
    </source>
</evidence>
<feature type="domain" description="Cadherin" evidence="18">
    <location>
        <begin position="2464"/>
        <end position="2557"/>
    </location>
</feature>
<feature type="domain" description="Cadherin" evidence="18">
    <location>
        <begin position="3401"/>
        <end position="3503"/>
    </location>
</feature>
<dbReference type="PROSITE" id="PS50025">
    <property type="entry name" value="LAM_G_DOMAIN"/>
    <property type="match status" value="1"/>
</dbReference>
<feature type="domain" description="Cadherin" evidence="18">
    <location>
        <begin position="1202"/>
        <end position="1309"/>
    </location>
</feature>
<proteinExistence type="predicted"/>
<evidence type="ECO:0000259" key="18">
    <source>
        <dbReference type="PROSITE" id="PS50268"/>
    </source>
</evidence>
<feature type="domain" description="Cadherin" evidence="18">
    <location>
        <begin position="1090"/>
        <end position="1201"/>
    </location>
</feature>
<dbReference type="Pfam" id="PF25374">
    <property type="entry name" value="Cadherin_FAT4_N"/>
    <property type="match status" value="1"/>
</dbReference>
<keyword evidence="7" id="KW-0130">Cell adhesion</keyword>
<feature type="domain" description="Cadherin" evidence="18">
    <location>
        <begin position="350"/>
        <end position="470"/>
    </location>
</feature>
<protein>
    <submittedName>
        <fullName evidence="19">Uncharacterized protein</fullName>
    </submittedName>
</protein>
<keyword evidence="9 14" id="KW-0472">Membrane</keyword>
<comment type="caution">
    <text evidence="13">Lacks conserved residue(s) required for the propagation of feature annotation.</text>
</comment>
<dbReference type="Pfam" id="PF00028">
    <property type="entry name" value="Cadherin"/>
    <property type="match status" value="24"/>
</dbReference>
<feature type="domain" description="EGF-like" evidence="17">
    <location>
        <begin position="3852"/>
        <end position="3884"/>
    </location>
</feature>
<dbReference type="PROSITE" id="PS00022">
    <property type="entry name" value="EGF_1"/>
    <property type="match status" value="1"/>
</dbReference>
<gene>
    <name evidence="19" type="primary">RvY_07667-1</name>
    <name evidence="19" type="synonym">RvY_07667.1</name>
    <name evidence="19" type="ORF">RvY_07667</name>
</gene>
<dbReference type="GO" id="GO:0005886">
    <property type="term" value="C:plasma membrane"/>
    <property type="evidence" value="ECO:0007669"/>
    <property type="project" value="InterPro"/>
</dbReference>
<dbReference type="Proteomes" id="UP000186922">
    <property type="component" value="Unassembled WGS sequence"/>
</dbReference>
<comment type="caution">
    <text evidence="19">The sequence shown here is derived from an EMBL/GenBank/DDBJ whole genome shotgun (WGS) entry which is preliminary data.</text>
</comment>
<evidence type="ECO:0000256" key="5">
    <source>
        <dbReference type="ARBA" id="ARBA00022737"/>
    </source>
</evidence>
<dbReference type="Gene3D" id="2.60.40.60">
    <property type="entry name" value="Cadherins"/>
    <property type="match status" value="33"/>
</dbReference>
<evidence type="ECO:0000256" key="13">
    <source>
        <dbReference type="PROSITE-ProRule" id="PRU00076"/>
    </source>
</evidence>
<evidence type="ECO:0000256" key="3">
    <source>
        <dbReference type="ARBA" id="ARBA00022692"/>
    </source>
</evidence>
<evidence type="ECO:0000256" key="15">
    <source>
        <dbReference type="SAM" id="SignalP"/>
    </source>
</evidence>
<feature type="domain" description="Cadherin" evidence="18">
    <location>
        <begin position="2148"/>
        <end position="2252"/>
    </location>
</feature>
<dbReference type="PROSITE" id="PS01186">
    <property type="entry name" value="EGF_2"/>
    <property type="match status" value="1"/>
</dbReference>
<feature type="domain" description="Cadherin" evidence="18">
    <location>
        <begin position="64"/>
        <end position="119"/>
    </location>
</feature>
<evidence type="ECO:0000256" key="8">
    <source>
        <dbReference type="ARBA" id="ARBA00022989"/>
    </source>
</evidence>
<dbReference type="STRING" id="947166.A0A1D1V307"/>
<dbReference type="PRINTS" id="PR00205">
    <property type="entry name" value="CADHERIN"/>
</dbReference>
<dbReference type="CDD" id="cd00054">
    <property type="entry name" value="EGF_CA"/>
    <property type="match status" value="2"/>
</dbReference>
<dbReference type="Pfam" id="PF02210">
    <property type="entry name" value="Laminin_G_2"/>
    <property type="match status" value="1"/>
</dbReference>
<dbReference type="PROSITE" id="PS01187">
    <property type="entry name" value="EGF_CA"/>
    <property type="match status" value="1"/>
</dbReference>
<dbReference type="PROSITE" id="PS50026">
    <property type="entry name" value="EGF_3"/>
    <property type="match status" value="1"/>
</dbReference>
<evidence type="ECO:0000256" key="10">
    <source>
        <dbReference type="ARBA" id="ARBA00023157"/>
    </source>
</evidence>
<evidence type="ECO:0000313" key="20">
    <source>
        <dbReference type="Proteomes" id="UP000186922"/>
    </source>
</evidence>
<feature type="transmembrane region" description="Helical" evidence="14">
    <location>
        <begin position="4131"/>
        <end position="4152"/>
    </location>
</feature>
<name>A0A1D1V307_RAMVA</name>
<feature type="domain" description="Cadherin" evidence="18">
    <location>
        <begin position="1630"/>
        <end position="1742"/>
    </location>
</feature>
<feature type="domain" description="Cadherin" evidence="18">
    <location>
        <begin position="993"/>
        <end position="1089"/>
    </location>
</feature>
<feature type="domain" description="Cadherin" evidence="18">
    <location>
        <begin position="120"/>
        <end position="235"/>
    </location>
</feature>
<feature type="domain" description="Cadherin" evidence="18">
    <location>
        <begin position="2895"/>
        <end position="2986"/>
    </location>
</feature>
<keyword evidence="20" id="KW-1185">Reference proteome</keyword>
<feature type="signal peptide" evidence="15">
    <location>
        <begin position="1"/>
        <end position="29"/>
    </location>
</feature>
<feature type="domain" description="Cadherin" evidence="18">
    <location>
        <begin position="471"/>
        <end position="576"/>
    </location>
</feature>
<feature type="domain" description="Cadherin" evidence="18">
    <location>
        <begin position="905"/>
        <end position="982"/>
    </location>
</feature>
<feature type="disulfide bond" evidence="13">
    <location>
        <begin position="3874"/>
        <end position="3883"/>
    </location>
</feature>
<feature type="domain" description="Cadherin" evidence="18">
    <location>
        <begin position="2045"/>
        <end position="2147"/>
    </location>
</feature>
<feature type="domain" description="Cadherin" evidence="18">
    <location>
        <begin position="1985"/>
        <end position="2043"/>
    </location>
</feature>
<dbReference type="InterPro" id="IPR013320">
    <property type="entry name" value="ConA-like_dom_sf"/>
</dbReference>
<feature type="domain" description="Cadherin" evidence="18">
    <location>
        <begin position="3197"/>
        <end position="3298"/>
    </location>
</feature>
<feature type="chain" id="PRO_5008897980" evidence="15">
    <location>
        <begin position="30"/>
        <end position="4384"/>
    </location>
</feature>
<dbReference type="PROSITE" id="PS50268">
    <property type="entry name" value="CADHERIN_2"/>
    <property type="match status" value="31"/>
</dbReference>
<feature type="domain" description="Cadherin" evidence="18">
    <location>
        <begin position="1414"/>
        <end position="1522"/>
    </location>
</feature>
<dbReference type="FunFam" id="2.60.40.60:FF:000081">
    <property type="entry name" value="protocadherin Fat 4"/>
    <property type="match status" value="1"/>
</dbReference>
<evidence type="ECO:0000256" key="4">
    <source>
        <dbReference type="ARBA" id="ARBA00022729"/>
    </source>
</evidence>
<evidence type="ECO:0000313" key="19">
    <source>
        <dbReference type="EMBL" id="GAU96184.1"/>
    </source>
</evidence>
<dbReference type="GO" id="GO:0005509">
    <property type="term" value="F:calcium ion binding"/>
    <property type="evidence" value="ECO:0007669"/>
    <property type="project" value="UniProtKB-UniRule"/>
</dbReference>
<organism evidence="19 20">
    <name type="scientific">Ramazzottius varieornatus</name>
    <name type="common">Water bear</name>
    <name type="synonym">Tardigrade</name>
    <dbReference type="NCBI Taxonomy" id="947166"/>
    <lineage>
        <taxon>Eukaryota</taxon>
        <taxon>Metazoa</taxon>
        <taxon>Ecdysozoa</taxon>
        <taxon>Tardigrada</taxon>
        <taxon>Eutardigrada</taxon>
        <taxon>Parachela</taxon>
        <taxon>Hypsibioidea</taxon>
        <taxon>Ramazzottiidae</taxon>
        <taxon>Ramazzottius</taxon>
    </lineage>
</organism>
<dbReference type="EMBL" id="BDGG01000003">
    <property type="protein sequence ID" value="GAU96184.1"/>
    <property type="molecule type" value="Genomic_DNA"/>
</dbReference>
<dbReference type="InterPro" id="IPR015919">
    <property type="entry name" value="Cadherin-like_sf"/>
</dbReference>
<dbReference type="GO" id="GO:0009887">
    <property type="term" value="P:animal organ morphogenesis"/>
    <property type="evidence" value="ECO:0007669"/>
    <property type="project" value="UniProtKB-ARBA"/>
</dbReference>
<feature type="domain" description="Cadherin" evidence="18">
    <location>
        <begin position="787"/>
        <end position="885"/>
    </location>
</feature>
<feature type="domain" description="Cadherin" evidence="18">
    <location>
        <begin position="2658"/>
        <end position="2755"/>
    </location>
</feature>
<accession>A0A1D1V307</accession>
<dbReference type="SUPFAM" id="SSF49313">
    <property type="entry name" value="Cadherin-like"/>
    <property type="match status" value="32"/>
</dbReference>
<feature type="domain" description="Cadherin" evidence="18">
    <location>
        <begin position="1522"/>
        <end position="1629"/>
    </location>
</feature>
<evidence type="ECO:0000256" key="6">
    <source>
        <dbReference type="ARBA" id="ARBA00022837"/>
    </source>
</evidence>
<feature type="domain" description="Cadherin" evidence="18">
    <location>
        <begin position="3512"/>
        <end position="3611"/>
    </location>
</feature>
<dbReference type="SMART" id="SM00181">
    <property type="entry name" value="EGF"/>
    <property type="match status" value="2"/>
</dbReference>
<dbReference type="InterPro" id="IPR018097">
    <property type="entry name" value="EGF_Ca-bd_CS"/>
</dbReference>
<dbReference type="FunFam" id="2.60.40.60:FF:000037">
    <property type="entry name" value="FAT atypical cadherin 1"/>
    <property type="match status" value="1"/>
</dbReference>
<evidence type="ECO:0000256" key="14">
    <source>
        <dbReference type="SAM" id="Phobius"/>
    </source>
</evidence>
<feature type="domain" description="Cadherin" evidence="18">
    <location>
        <begin position="2367"/>
        <end position="2455"/>
    </location>
</feature>
<keyword evidence="6 12" id="KW-0106">Calcium</keyword>
<feature type="domain" description="Cadherin" evidence="18">
    <location>
        <begin position="2755"/>
        <end position="2854"/>
    </location>
</feature>
<keyword evidence="3 14" id="KW-0812">Transmembrane</keyword>
<dbReference type="SMART" id="SM00282">
    <property type="entry name" value="LamG"/>
    <property type="match status" value="1"/>
</dbReference>
<comment type="subcellular location">
    <subcellularLocation>
        <location evidence="1">Membrane</location>
        <topology evidence="1">Single-pass membrane protein</topology>
    </subcellularLocation>
</comment>
<dbReference type="GO" id="GO:0048729">
    <property type="term" value="P:tissue morphogenesis"/>
    <property type="evidence" value="ECO:0007669"/>
    <property type="project" value="UniProtKB-ARBA"/>
</dbReference>
<dbReference type="CDD" id="cd00110">
    <property type="entry name" value="LamG"/>
    <property type="match status" value="1"/>
</dbReference>
<evidence type="ECO:0000256" key="1">
    <source>
        <dbReference type="ARBA" id="ARBA00004167"/>
    </source>
</evidence>
<dbReference type="Gene3D" id="2.10.25.10">
    <property type="entry name" value="Laminin"/>
    <property type="match status" value="2"/>
</dbReference>
<evidence type="ECO:0000256" key="2">
    <source>
        <dbReference type="ARBA" id="ARBA00022536"/>
    </source>
</evidence>
<keyword evidence="4 15" id="KW-0732">Signal</keyword>
<keyword evidence="5" id="KW-0677">Repeat</keyword>
<dbReference type="SUPFAM" id="SSF49899">
    <property type="entry name" value="Concanavalin A-like lectins/glucanases"/>
    <property type="match status" value="1"/>
</dbReference>
<feature type="domain" description="Cadherin" evidence="18">
    <location>
        <begin position="3092"/>
        <end position="3196"/>
    </location>
</feature>
<keyword evidence="10 13" id="KW-1015">Disulfide bond</keyword>
<dbReference type="FunFam" id="2.60.40.60:FF:000013">
    <property type="entry name" value="Cadherin EGF LAG seven-pass G-type receptor"/>
    <property type="match status" value="1"/>
</dbReference>
<evidence type="ECO:0000256" key="9">
    <source>
        <dbReference type="ARBA" id="ARBA00023136"/>
    </source>
</evidence>
<sequence length="4384" mass="482836">MHKLQTMKPLGGGCVFLCMFALIIHPTSGLEFRIAEELPAGTEVGRITLSNHQRLLLTNHQDLFQVEAETGRVFTRRKLDRETLGKDFFELIVVDQHNTNLPHSVKVFLEDINDNVPKFPEAVVSITFLETDQISQQYLLDTAVDADGGANGIIRQYAIVSGNDEGRFRLRLTQASADISKNHFLHIENTGILDRETRDNYVLNISASDGGTPSLTGYFELNITIGDDNDNRPVFTPSEYVAAVSENAPAGSIVLKVHADDYDSGLNSLISYSLANDTQFSIDEKTGVIRTTRNQTHCLRVKCDQSDCPRTCVLTVTAQDHGGLTGRARIFVSLLDENDHAPEITFRYYPSASPYATVAEDAPNGTIVAVVNVKDLDDGLNGKVDTFITNGNADHQFRLESASMSSQGSLLSSMARMQLAYLKVNGQFDRQRLNSYNLTITAVDNGHPSLNSSQSLMVHVNPLNRYSPVFQSAKYESPLNEDVPVGSYVHTVRAVDEDEGINGKILYSIVAGNDLSWFAINQDTGLVTTDQALSRQKTGSSVHLNISARDAAPSPRIAYTTLMVSIEDVNDHKPRFTNCPEEVNLRENVPLGTLVHHFMAVDEDFGENGLVSFELSLSSSASFSIDHKTGQLITSGQLDRETQPAHNLMVIARDNASHQSQSSSSCLVTVRLTDEKDTRPQFYPVYYMVPVQNKLTAGQTLTQVKATDADRNDLIRYALAYTSHNGIRVHERTGQVSTTMPLSIAPGDLAKIQITVTDAFGLTAQPSATLYLFSSESSDSAEFKFESKNPYSFAVKENSANLTVGTVRLRNLDKWNKVEYFITDGDMNGIFSYDGKTGILRTERPLDREETASYHLKLSAWMSPYYASTSIDIAVIDEADSTPVITSFEDVKIAKMDIPCSWPLGQAILTIEASDADMGVNAQLVFTLLHNDATSPFSVNSSTGVITLVRPVNCHNRTTISTTVIVTDGAGQSSSKELHFRVVPDASCRIFFERKHVVISVSEDRLVNSRLLTLDVKQCESPVRYSIAQGNEAGRFAVFPNGQLYINATLNRRHTAYYRLGVTATDQLHIASTTVTIYVTAANRHSPVFLNHTYTFLLPSNLPVGGSVGRVEAEDQDLALNGEVLYSLAGNTDGPFSVDENSGVVRLMTKLSKEELQELKRGSSLKVVATDRAAEGQARRSATATVKILPGNASNGSWPVFAQQVYEQSISENMPTGQLVTHVAVQDVDAFVKGQIAYSIQCPSCAEVFTVDEMTGVIRLNQTLDYETRSRYDLLVLATDRSVNHTSHKTSSAVCIVHVTNENDEAPRFQVDSYSVKVRENSPAGTMVIQTLAMDGDSMQTELGYEIIDGNSDKIFRISRFGQIYLVYSLDYEKTKSHGLTVKAFEIDEPDHFSTVCVLVEVEDCNDHAPLFSAFTKSTIRVPENTAPGSVIATTLAHDQDTGINGEIRYSILYAEPVNGHFSINEVTGQIMTSMALDREVYRSYRLVLQAVDQAEDHNSRQSSEKAITIELLDNNDNSPFFVMPRSVIVTEYANSGYRLLTVAAQDPDHESNGHVTYDLTRTADMERFHLDRYDGHVYLRSAVDQIAPHYTLSILARDQSDDGSKQSATMNVDLVIASRVEGENALVFGQTAYEWTVHENIPVGSHVGTVSASLSTNTIQPVEYFLTLVTGQNGDVLPCPFDIDIHSGAISLRGPALDADQGPDEYLIQVYAGIKRRTSFQVTAGQVRLKVLSVNDKPPLFTSPFYRFHLETSAPPGARLGQVAATDLDKADMVTFSLPPPNITKFFTISESTGELFLKSHPGNVSRVCFDVIADDSVHQTKVPCCIDVENPFRLTPQFAKGRYAFTVVLDGMEDGEQIGSITATGGAETYEYYQSNEWHNNNFHVDRRTGDVFLAHPRAYRAAQNQKIIVVLRVSSSPVKQPLMSNSTLVFITLLRSNYTRQTFPSTTTSVSEDAPIATCFHDLSDLRMAATDKGGVWAVYGDALGWFTISSTGLLCTAAKLDRETSTSLRLTAVFRSGIFTTTQHFDVVIEDVNDEAPVFDKNLPKLVEISSDLAIGAEVLHVHARDRDSGMGGEIQYSLTPTENQFSIDPFTGVVRLNENLKVERKSRFDLILVAQDKGSPSLSSTSSCTVLVRRANYNAPKFSASQYVFDIPEETVIGQKIASLSAIDPDSGVNGDLRYWILSGNQEETFELDMATGHLYVLRGLEYATRRKFELVVLVEDGGSPSKNDTAVVIINIQNINDEAPHFLVSHYKASVMENFFLHQSSTVIVQVQAAPDADAAPFSRIKYRMRSGDASIFQIGEDDGWIRLLRPLDHEEQSTYQVEIEAANEDFSATSVAFVKVTVGDENDTPPVFLGNLTYMIKENSKIGSLVGYLNATDVDKNTTLRYSLSSTAPFAIDTKSGRIATIASLDREQQSRYELTVRVDDGMHSTIANATVIVLDEDDNFPVFGEKSAGRFVPPTSTTGHFVYGALADDRDEAGSRSIKYRFVGPDSASSWLSIDRTAGVVQVAYPASMPSLPTQFIIQAEDQAGHVTTMSLEIRQKSASLFPAFELNPRTVTLSELSKDGPISQAAADPAQKVSYAIAAGNNEGLFAVNSQSGQVSLVKALDYEAAKNHSLWIEASIKDGDDVVAYGAKLEVLVKNENDNGPQFSSHLYETKMEEETKPAVKLQLGINAVDLDGDKLTYRLLNGTNMFSVDHTTGEMTTTVQLDREVTDVVTVQISVSDGVFTDTAMVTVRLEDKNDNPSKFARQFAANVTENTPVGTFVLQVFSVDTDSPTKTQVTFSMVDKTNLFTIDPSSGIIRLAGLLDREVYSEVPLEVTVSDGAWQSKSQIVVSVVGENDHVPNFEEQQYVFFIQTPETTSISVRPDNLQVYGKARPFSHQPRQTTLVGTVKALDGDEDDKATELVYAMKHPSPYLQVDRSTGQLVLKRTMEMLSVPVDNDIHEFVVVASEVSPMRRSAETTVRIAVLPTNYTAPQLTQAFYALTLSSSDILPNVPVMELPLRQSDPPRVPPKFAVVSTNCSECFALETMTGRIRSNDRIDNCSAPYFCQIKVAAVYTENLTSTPSIVNIRVTKEPSVAPRFADEQYEVQVPESAALGTVLFTAKLDNTDQFLPGQTELSLLNHTNIFQIDPHSGNVKLKKQLDYEESRQYFLTVRARSYSLVGGATTATTQFLVTVLNENDCAPVFVQETFTATVQESEKIGQNMLTVRAVDADAEGNAVYYTIEPESPYFEIDSARGIIINTKELDFETSPNHTLTIRVLDVADPSLYSEAQVVIVVEGVNEYSPVCSSESFIFSVSANAPADTKIGNVVGVDKDEGADGIVMYSLVEEGSAFSIDAASGEIVLSRQLNLQPGSEHRLHLLIRNPNSDQKLAICEVVIHVVDGKNTPHFVQREYYARIKENVRTGSQVVGVDAITELKNRLRYSIRAGDDRGQFSIDSKSGQISTAKLLDRETTAVYKLEVMAFVSDGEKELSSTTIVHITVDDINDNAPYFHPSKPVGHVKENSFYETVVLKLNASDDDVGPSFFSYRLASAEWREYFRVHPSSGVVTALKALDREKDPEVLLKIAVTDNGSPPQTALLDVKIVVDDVNDNPSKARPLTIVVYVEEYVTTRSRRLGSVKPLDADESGSFHCQILSGNRDVFSISGECGLVAFEMDPAELYRLEIEGSDGKHEAVRYEVVIKPEVVTKSQHETSLSVLVSGISTETFMEQHYVRFMQTMYEIFVEKGQVSVIGLTNVGSDCVLQVSVTHKFQQLGRGTIKQELQHRLKDIKRKSGVVISDVDYRPCTYTTCAAPAICRDLVQPVPRESSMVSSSNLIVVSSAFDYSHRCYCPEPFSGPQCETWCRPGYCQNGGTCAGNDVCTCPEGFYGSQCQFDLDECNLWGTPKCLNGGKCVNTFGSFYCEQERTCVGTSCNEKAVKSYGLAAGSFMEVAPVKLENLNIAMVISTRTSDSTVLYSQSVGQNGATSFLSLDIKKGLLYFSFGSSLKDTTRITVNKFISDGYYHHVVITRHDSIGSLSVTDCTDEGCVECHAGDESCSTTAVGMIKQTNLDDTSVLVGNYLKKEETSRYFSGCIRNFTINGGSPQIKHTHEVRENFCPINSGSEISIKAETKLPTSIDNILIAVLVLVLLVLALLAAVLFWRFRKSRLSKKASRATSRLCPPFLSPITFFQQACPSDHYGTQYGSKTRAPSSYNRGSRYGLERDSYCMYHAEQGDDAHYYCVLPDRRDAHPVADRPRPASHYASIDVYGAQHNYVNDAGVLPMIYRPSKRHAMMSPAAISEGSTSTQPVDMCSVASRGSSNCRHETAEIFENSRDDVSDGQCSACENCKLPAHYDMQTWNQIPRYQEPATYAEVEDNLVHAESREGPLRYVMV</sequence>
<dbReference type="CDD" id="cd11304">
    <property type="entry name" value="Cadherin_repeat"/>
    <property type="match status" value="32"/>
</dbReference>
<dbReference type="FunFam" id="2.60.40.60:FF:000033">
    <property type="entry name" value="FAT atypical cadherin 1"/>
    <property type="match status" value="2"/>
</dbReference>
<keyword evidence="11" id="KW-0325">Glycoprotein</keyword>
<dbReference type="PANTHER" id="PTHR24026">
    <property type="entry name" value="FAT ATYPICAL CADHERIN-RELATED"/>
    <property type="match status" value="1"/>
</dbReference>
<evidence type="ECO:0000259" key="17">
    <source>
        <dbReference type="PROSITE" id="PS50026"/>
    </source>
</evidence>
<feature type="domain" description="Cadherin" evidence="18">
    <location>
        <begin position="577"/>
        <end position="682"/>
    </location>
</feature>
<dbReference type="InterPro" id="IPR000742">
    <property type="entry name" value="EGF"/>
</dbReference>
<dbReference type="FunFam" id="2.60.40.60:FF:000015">
    <property type="entry name" value="FAT atypical cadherin 1"/>
    <property type="match status" value="1"/>
</dbReference>
<reference evidence="19 20" key="1">
    <citation type="journal article" date="2016" name="Nat. Commun.">
        <title>Extremotolerant tardigrade genome and improved radiotolerance of human cultured cells by tardigrade-unique protein.</title>
        <authorList>
            <person name="Hashimoto T."/>
            <person name="Horikawa D.D."/>
            <person name="Saito Y."/>
            <person name="Kuwahara H."/>
            <person name="Kozuka-Hata H."/>
            <person name="Shin-I T."/>
            <person name="Minakuchi Y."/>
            <person name="Ohishi K."/>
            <person name="Motoyama A."/>
            <person name="Aizu T."/>
            <person name="Enomoto A."/>
            <person name="Kondo K."/>
            <person name="Tanaka S."/>
            <person name="Hara Y."/>
            <person name="Koshikawa S."/>
            <person name="Sagara H."/>
            <person name="Miura T."/>
            <person name="Yokobori S."/>
            <person name="Miyagawa K."/>
            <person name="Suzuki Y."/>
            <person name="Kubo T."/>
            <person name="Oyama M."/>
            <person name="Kohara Y."/>
            <person name="Fujiyama A."/>
            <person name="Arakawa K."/>
            <person name="Katayama T."/>
            <person name="Toyoda A."/>
            <person name="Kunieda T."/>
        </authorList>
    </citation>
    <scope>NUCLEOTIDE SEQUENCE [LARGE SCALE GENOMIC DNA]</scope>
    <source>
        <strain evidence="19 20">YOKOZUNA-1</strain>
    </source>
</reference>
<dbReference type="GO" id="GO:0007156">
    <property type="term" value="P:homophilic cell adhesion via plasma membrane adhesion molecules"/>
    <property type="evidence" value="ECO:0007669"/>
    <property type="project" value="InterPro"/>
</dbReference>